<dbReference type="InterPro" id="IPR036366">
    <property type="entry name" value="PGBDSf"/>
</dbReference>
<comment type="caution">
    <text evidence="2">The sequence shown here is derived from an EMBL/GenBank/DDBJ whole genome shotgun (WGS) entry which is preliminary data.</text>
</comment>
<protein>
    <submittedName>
        <fullName evidence="2">Peptidoglycan-binding protein</fullName>
    </submittedName>
</protein>
<dbReference type="EMBL" id="JAGSOG010000514">
    <property type="protein sequence ID" value="MBR7839622.1"/>
    <property type="molecule type" value="Genomic_DNA"/>
</dbReference>
<name>A0A941IUU0_9ACTN</name>
<dbReference type="InterPro" id="IPR002477">
    <property type="entry name" value="Peptidoglycan-bd-like"/>
</dbReference>
<dbReference type="Gene3D" id="1.10.101.10">
    <property type="entry name" value="PGBD-like superfamily/PGBD"/>
    <property type="match status" value="1"/>
</dbReference>
<dbReference type="SUPFAM" id="SSF47090">
    <property type="entry name" value="PGBD-like"/>
    <property type="match status" value="1"/>
</dbReference>
<dbReference type="AlphaFoldDB" id="A0A941IUU0"/>
<reference evidence="2" key="1">
    <citation type="submission" date="2021-04" db="EMBL/GenBank/DDBJ databases">
        <title>Genome based classification of Actinospica acidithermotolerans sp. nov., an actinobacterium isolated from an Indonesian hot spring.</title>
        <authorList>
            <person name="Kusuma A.B."/>
            <person name="Putra K.E."/>
            <person name="Nafisah S."/>
            <person name="Loh J."/>
            <person name="Nouioui I."/>
            <person name="Goodfellow M."/>
        </authorList>
    </citation>
    <scope>NUCLEOTIDE SEQUENCE</scope>
    <source>
        <strain evidence="2">CSCA 57</strain>
    </source>
</reference>
<evidence type="ECO:0000313" key="2">
    <source>
        <dbReference type="EMBL" id="MBR7839622.1"/>
    </source>
</evidence>
<evidence type="ECO:0000313" key="3">
    <source>
        <dbReference type="Proteomes" id="UP000675781"/>
    </source>
</evidence>
<evidence type="ECO:0000259" key="1">
    <source>
        <dbReference type="Pfam" id="PF01471"/>
    </source>
</evidence>
<accession>A0A941IUU0</accession>
<dbReference type="InterPro" id="IPR036365">
    <property type="entry name" value="PGBD-like_sf"/>
</dbReference>
<feature type="domain" description="Peptidoglycan binding-like" evidence="1">
    <location>
        <begin position="43"/>
        <end position="91"/>
    </location>
</feature>
<dbReference type="Pfam" id="PF01471">
    <property type="entry name" value="PG_binding_1"/>
    <property type="match status" value="1"/>
</dbReference>
<proteinExistence type="predicted"/>
<dbReference type="Proteomes" id="UP000675781">
    <property type="component" value="Unassembled WGS sequence"/>
</dbReference>
<gene>
    <name evidence="2" type="ORF">KDL01_40595</name>
</gene>
<keyword evidence="3" id="KW-1185">Reference proteome</keyword>
<sequence>MKVSTRAKRLAVVGTVAVGVLGLGVGSAFAVSDIGPGSTDTAGVKCVQQGLDFFGYGLAVDGSYGSLTTAAVEKFQSTYGDSVDGIVGPQTGHSLITEIEDLIVALHHAGESATAETTWVSNCSGQIPNS</sequence>
<organism evidence="2 3">
    <name type="scientific">Actinospica durhamensis</name>
    <dbReference type="NCBI Taxonomy" id="1508375"/>
    <lineage>
        <taxon>Bacteria</taxon>
        <taxon>Bacillati</taxon>
        <taxon>Actinomycetota</taxon>
        <taxon>Actinomycetes</taxon>
        <taxon>Catenulisporales</taxon>
        <taxon>Actinospicaceae</taxon>
        <taxon>Actinospica</taxon>
    </lineage>
</organism>
<dbReference type="RefSeq" id="WP_212534047.1">
    <property type="nucleotide sequence ID" value="NZ_JAGSOG010000514.1"/>
</dbReference>